<dbReference type="RefSeq" id="WP_252741667.1">
    <property type="nucleotide sequence ID" value="NZ_JAMXIB010000007.1"/>
</dbReference>
<dbReference type="GO" id="GO:0032259">
    <property type="term" value="P:methylation"/>
    <property type="evidence" value="ECO:0007669"/>
    <property type="project" value="UniProtKB-KW"/>
</dbReference>
<dbReference type="PANTHER" id="PTHR43464">
    <property type="entry name" value="METHYLTRANSFERASE"/>
    <property type="match status" value="1"/>
</dbReference>
<protein>
    <submittedName>
        <fullName evidence="5">Class I SAM-dependent methyltransferase</fullName>
    </submittedName>
</protein>
<organism evidence="5 6">
    <name type="scientific">Robiginitalea marina</name>
    <dbReference type="NCBI Taxonomy" id="2954105"/>
    <lineage>
        <taxon>Bacteria</taxon>
        <taxon>Pseudomonadati</taxon>
        <taxon>Bacteroidota</taxon>
        <taxon>Flavobacteriia</taxon>
        <taxon>Flavobacteriales</taxon>
        <taxon>Flavobacteriaceae</taxon>
        <taxon>Robiginitalea</taxon>
    </lineage>
</organism>
<evidence type="ECO:0000256" key="1">
    <source>
        <dbReference type="ARBA" id="ARBA00022603"/>
    </source>
</evidence>
<sequence length="240" mass="26479">MDLLGKALMDYYRGQAPEALWSHGSLGDDEEVPVSYFFRGHPQMPPLEQKALEHCRGKVLDIGCGAGSHSLYLQEQGLACLGLDHSPLAIDVARQRGVHETACENILDFRVGDFDTLLLLMNGIGIAGDLAGLRALLKHLAGLLRPGGQILLDSTDIIYMFEADEDGGVWVPGSVSYYGEVTYRWSYGKQEGESFPWLFVDFRTLEEEAALAGLEAELLETGAHFDYLARLSRPAYENRA</sequence>
<keyword evidence="3" id="KW-0949">S-adenosyl-L-methionine</keyword>
<evidence type="ECO:0000313" key="6">
    <source>
        <dbReference type="Proteomes" id="UP001206312"/>
    </source>
</evidence>
<evidence type="ECO:0000256" key="3">
    <source>
        <dbReference type="ARBA" id="ARBA00022691"/>
    </source>
</evidence>
<reference evidence="5 6" key="1">
    <citation type="submission" date="2022-06" db="EMBL/GenBank/DDBJ databases">
        <authorList>
            <person name="Xuan X."/>
        </authorList>
    </citation>
    <scope>NUCLEOTIDE SEQUENCE [LARGE SCALE GENOMIC DNA]</scope>
    <source>
        <strain evidence="5 6">2V75</strain>
    </source>
</reference>
<dbReference type="PANTHER" id="PTHR43464:SF19">
    <property type="entry name" value="UBIQUINONE BIOSYNTHESIS O-METHYLTRANSFERASE, MITOCHONDRIAL"/>
    <property type="match status" value="1"/>
</dbReference>
<dbReference type="CDD" id="cd02440">
    <property type="entry name" value="AdoMet_MTases"/>
    <property type="match status" value="1"/>
</dbReference>
<accession>A0ABT1B0C2</accession>
<dbReference type="SUPFAM" id="SSF53335">
    <property type="entry name" value="S-adenosyl-L-methionine-dependent methyltransferases"/>
    <property type="match status" value="1"/>
</dbReference>
<evidence type="ECO:0000259" key="4">
    <source>
        <dbReference type="Pfam" id="PF13649"/>
    </source>
</evidence>
<dbReference type="InterPro" id="IPR029063">
    <property type="entry name" value="SAM-dependent_MTases_sf"/>
</dbReference>
<gene>
    <name evidence="5" type="ORF">NG653_10540</name>
</gene>
<keyword evidence="2" id="KW-0808">Transferase</keyword>
<evidence type="ECO:0000313" key="5">
    <source>
        <dbReference type="EMBL" id="MCO5725295.1"/>
    </source>
</evidence>
<dbReference type="Gene3D" id="3.40.50.150">
    <property type="entry name" value="Vaccinia Virus protein VP39"/>
    <property type="match status" value="1"/>
</dbReference>
<dbReference type="InterPro" id="IPR041698">
    <property type="entry name" value="Methyltransf_25"/>
</dbReference>
<dbReference type="GO" id="GO:0008168">
    <property type="term" value="F:methyltransferase activity"/>
    <property type="evidence" value="ECO:0007669"/>
    <property type="project" value="UniProtKB-KW"/>
</dbReference>
<keyword evidence="6" id="KW-1185">Reference proteome</keyword>
<dbReference type="Proteomes" id="UP001206312">
    <property type="component" value="Unassembled WGS sequence"/>
</dbReference>
<dbReference type="Pfam" id="PF13649">
    <property type="entry name" value="Methyltransf_25"/>
    <property type="match status" value="1"/>
</dbReference>
<feature type="domain" description="Methyltransferase" evidence="4">
    <location>
        <begin position="59"/>
        <end position="148"/>
    </location>
</feature>
<name>A0ABT1B0C2_9FLAO</name>
<proteinExistence type="predicted"/>
<dbReference type="EMBL" id="JAMXIB010000007">
    <property type="protein sequence ID" value="MCO5725295.1"/>
    <property type="molecule type" value="Genomic_DNA"/>
</dbReference>
<comment type="caution">
    <text evidence="5">The sequence shown here is derived from an EMBL/GenBank/DDBJ whole genome shotgun (WGS) entry which is preliminary data.</text>
</comment>
<evidence type="ECO:0000256" key="2">
    <source>
        <dbReference type="ARBA" id="ARBA00022679"/>
    </source>
</evidence>
<keyword evidence="1 5" id="KW-0489">Methyltransferase</keyword>